<protein>
    <submittedName>
        <fullName evidence="1">Uncharacterized protein</fullName>
    </submittedName>
</protein>
<proteinExistence type="predicted"/>
<dbReference type="EMBL" id="JBHSON010000223">
    <property type="protein sequence ID" value="MFC5754959.1"/>
    <property type="molecule type" value="Genomic_DNA"/>
</dbReference>
<name>A0ABW1AKB0_9ACTN</name>
<sequence>RLWGAVSDIAGGIKDWFKANRALKAAEKAANTARAAADAAPDFRDGTQPRFSVDKDGVATDHHADPNDLVNPLEGTTYTQKVRDQIESGDNHGFPAIIDTIPMARDASEIAGGDGVLRIHVKLPGAVNGRQGTFHWIIEPDGMINHRFFDRRMK</sequence>
<reference evidence="2" key="1">
    <citation type="journal article" date="2019" name="Int. J. Syst. Evol. Microbiol.">
        <title>The Global Catalogue of Microorganisms (GCM) 10K type strain sequencing project: providing services to taxonomists for standard genome sequencing and annotation.</title>
        <authorList>
            <consortium name="The Broad Institute Genomics Platform"/>
            <consortium name="The Broad Institute Genome Sequencing Center for Infectious Disease"/>
            <person name="Wu L."/>
            <person name="Ma J."/>
        </authorList>
    </citation>
    <scope>NUCLEOTIDE SEQUENCE [LARGE SCALE GENOMIC DNA]</scope>
    <source>
        <strain evidence="2">KCTC 42087</strain>
    </source>
</reference>
<organism evidence="1 2">
    <name type="scientific">Actinomadura rugatobispora</name>
    <dbReference type="NCBI Taxonomy" id="1994"/>
    <lineage>
        <taxon>Bacteria</taxon>
        <taxon>Bacillati</taxon>
        <taxon>Actinomycetota</taxon>
        <taxon>Actinomycetes</taxon>
        <taxon>Streptosporangiales</taxon>
        <taxon>Thermomonosporaceae</taxon>
        <taxon>Actinomadura</taxon>
    </lineage>
</organism>
<evidence type="ECO:0000313" key="2">
    <source>
        <dbReference type="Proteomes" id="UP001596074"/>
    </source>
</evidence>
<gene>
    <name evidence="1" type="ORF">ACFPZN_55925</name>
</gene>
<feature type="non-terminal residue" evidence="1">
    <location>
        <position position="1"/>
    </location>
</feature>
<accession>A0ABW1AKB0</accession>
<keyword evidence="2" id="KW-1185">Reference proteome</keyword>
<dbReference type="Proteomes" id="UP001596074">
    <property type="component" value="Unassembled WGS sequence"/>
</dbReference>
<comment type="caution">
    <text evidence="1">The sequence shown here is derived from an EMBL/GenBank/DDBJ whole genome shotgun (WGS) entry which is preliminary data.</text>
</comment>
<evidence type="ECO:0000313" key="1">
    <source>
        <dbReference type="EMBL" id="MFC5754959.1"/>
    </source>
</evidence>